<reference evidence="3 4" key="1">
    <citation type="submission" date="2018-11" db="EMBL/GenBank/DDBJ databases">
        <title>Sequencing the genomes of 1000 actinobacteria strains.</title>
        <authorList>
            <person name="Klenk H.-P."/>
        </authorList>
    </citation>
    <scope>NUCLEOTIDE SEQUENCE [LARGE SCALE GENOMIC DNA]</scope>
    <source>
        <strain evidence="3 4">DSM 11294</strain>
    </source>
</reference>
<keyword evidence="2" id="KW-0472">Membrane</keyword>
<evidence type="ECO:0000313" key="3">
    <source>
        <dbReference type="EMBL" id="ROR73223.1"/>
    </source>
</evidence>
<proteinExistence type="predicted"/>
<dbReference type="Proteomes" id="UP000280668">
    <property type="component" value="Unassembled WGS sequence"/>
</dbReference>
<feature type="region of interest" description="Disordered" evidence="1">
    <location>
        <begin position="33"/>
        <end position="56"/>
    </location>
</feature>
<keyword evidence="2" id="KW-0812">Transmembrane</keyword>
<dbReference type="EMBL" id="RKHK01000001">
    <property type="protein sequence ID" value="ROR73223.1"/>
    <property type="molecule type" value="Genomic_DNA"/>
</dbReference>
<dbReference type="RefSeq" id="WP_170163241.1">
    <property type="nucleotide sequence ID" value="NZ_RKHK01000001.1"/>
</dbReference>
<evidence type="ECO:0000256" key="1">
    <source>
        <dbReference type="SAM" id="MobiDB-lite"/>
    </source>
</evidence>
<sequence length="56" mass="6355">MDHLIALVPSIGVGILLWIVLRGIINADRHERAAQQRFDEERAEKSARGDKTFPED</sequence>
<comment type="caution">
    <text evidence="3">The sequence shown here is derived from an EMBL/GenBank/DDBJ whole genome shotgun (WGS) entry which is preliminary data.</text>
</comment>
<name>A0A3N2BD92_9MICO</name>
<organism evidence="3 4">
    <name type="scientific">Bogoriella caseilytica</name>
    <dbReference type="NCBI Taxonomy" id="56055"/>
    <lineage>
        <taxon>Bacteria</taxon>
        <taxon>Bacillati</taxon>
        <taxon>Actinomycetota</taxon>
        <taxon>Actinomycetes</taxon>
        <taxon>Micrococcales</taxon>
        <taxon>Bogoriellaceae</taxon>
        <taxon>Bogoriella</taxon>
    </lineage>
</organism>
<evidence type="ECO:0000313" key="4">
    <source>
        <dbReference type="Proteomes" id="UP000280668"/>
    </source>
</evidence>
<keyword evidence="2" id="KW-1133">Transmembrane helix</keyword>
<gene>
    <name evidence="3" type="ORF">EDD31_1596</name>
</gene>
<feature type="transmembrane region" description="Helical" evidence="2">
    <location>
        <begin position="6"/>
        <end position="25"/>
    </location>
</feature>
<protein>
    <submittedName>
        <fullName evidence="3">Uncharacterized protein</fullName>
    </submittedName>
</protein>
<accession>A0A3N2BD92</accession>
<keyword evidence="4" id="KW-1185">Reference proteome</keyword>
<dbReference type="AlphaFoldDB" id="A0A3N2BD92"/>
<evidence type="ECO:0000256" key="2">
    <source>
        <dbReference type="SAM" id="Phobius"/>
    </source>
</evidence>